<evidence type="ECO:0000256" key="7">
    <source>
        <dbReference type="SAM" id="MobiDB-lite"/>
    </source>
</evidence>
<dbReference type="InterPro" id="IPR018186">
    <property type="entry name" value="TF_T-box_CS"/>
</dbReference>
<feature type="compositionally biased region" description="Low complexity" evidence="7">
    <location>
        <begin position="281"/>
        <end position="292"/>
    </location>
</feature>
<organism evidence="9">
    <name type="scientific">Hirondellea gigas</name>
    <dbReference type="NCBI Taxonomy" id="1518452"/>
    <lineage>
        <taxon>Eukaryota</taxon>
        <taxon>Metazoa</taxon>
        <taxon>Ecdysozoa</taxon>
        <taxon>Arthropoda</taxon>
        <taxon>Crustacea</taxon>
        <taxon>Multicrustacea</taxon>
        <taxon>Malacostraca</taxon>
        <taxon>Eumalacostraca</taxon>
        <taxon>Peracarida</taxon>
        <taxon>Amphipoda</taxon>
        <taxon>Amphilochidea</taxon>
        <taxon>Lysianassida</taxon>
        <taxon>Lysianassidira</taxon>
        <taxon>Lysianassoidea</taxon>
        <taxon>Lysianassidae</taxon>
        <taxon>Hirondellea</taxon>
    </lineage>
</organism>
<dbReference type="SMART" id="SM00425">
    <property type="entry name" value="TBOX"/>
    <property type="match status" value="1"/>
</dbReference>
<keyword evidence="4" id="KW-0804">Transcription</keyword>
<feature type="compositionally biased region" description="Basic and acidic residues" evidence="7">
    <location>
        <begin position="331"/>
        <end position="344"/>
    </location>
</feature>
<dbReference type="GO" id="GO:0001708">
    <property type="term" value="P:cell fate specification"/>
    <property type="evidence" value="ECO:0007669"/>
    <property type="project" value="TreeGrafter"/>
</dbReference>
<dbReference type="PANTHER" id="PTHR11267">
    <property type="entry name" value="T-BOX PROTEIN-RELATED"/>
    <property type="match status" value="1"/>
</dbReference>
<dbReference type="Pfam" id="PF00907">
    <property type="entry name" value="T-box"/>
    <property type="match status" value="1"/>
</dbReference>
<dbReference type="EMBL" id="IACT01005283">
    <property type="protein sequence ID" value="LAC24446.1"/>
    <property type="molecule type" value="mRNA"/>
</dbReference>
<dbReference type="InterPro" id="IPR008967">
    <property type="entry name" value="p53-like_TF_DNA-bd_sf"/>
</dbReference>
<proteinExistence type="evidence at transcript level"/>
<feature type="compositionally biased region" description="Polar residues" evidence="7">
    <location>
        <begin position="356"/>
        <end position="365"/>
    </location>
</feature>
<dbReference type="PROSITE" id="PS01264">
    <property type="entry name" value="TBOX_2"/>
    <property type="match status" value="1"/>
</dbReference>
<keyword evidence="3 6" id="KW-0238">DNA-binding</keyword>
<evidence type="ECO:0000256" key="1">
    <source>
        <dbReference type="ARBA" id="ARBA00004123"/>
    </source>
</evidence>
<evidence type="ECO:0000259" key="8">
    <source>
        <dbReference type="PROSITE" id="PS50252"/>
    </source>
</evidence>
<keyword evidence="2" id="KW-0805">Transcription regulation</keyword>
<protein>
    <submittedName>
        <fullName evidence="9">T-box transcription factor TBX6-like</fullName>
    </submittedName>
</protein>
<dbReference type="GO" id="GO:0000785">
    <property type="term" value="C:chromatin"/>
    <property type="evidence" value="ECO:0007669"/>
    <property type="project" value="TreeGrafter"/>
</dbReference>
<dbReference type="PROSITE" id="PS01283">
    <property type="entry name" value="TBOX_1"/>
    <property type="match status" value="1"/>
</dbReference>
<comment type="caution">
    <text evidence="6">Lacks conserved residue(s) required for the propagation of feature annotation.</text>
</comment>
<dbReference type="GO" id="GO:0000978">
    <property type="term" value="F:RNA polymerase II cis-regulatory region sequence-specific DNA binding"/>
    <property type="evidence" value="ECO:0007669"/>
    <property type="project" value="InterPro"/>
</dbReference>
<keyword evidence="5 6" id="KW-0539">Nucleus</keyword>
<dbReference type="SUPFAM" id="SSF49417">
    <property type="entry name" value="p53-like transcription factors"/>
    <property type="match status" value="1"/>
</dbReference>
<evidence type="ECO:0000256" key="5">
    <source>
        <dbReference type="ARBA" id="ARBA00023242"/>
    </source>
</evidence>
<dbReference type="GO" id="GO:0005634">
    <property type="term" value="C:nucleus"/>
    <property type="evidence" value="ECO:0007669"/>
    <property type="project" value="UniProtKB-SubCell"/>
</dbReference>
<evidence type="ECO:0000256" key="2">
    <source>
        <dbReference type="ARBA" id="ARBA00023015"/>
    </source>
</evidence>
<dbReference type="InterPro" id="IPR001699">
    <property type="entry name" value="TF_T-box"/>
</dbReference>
<feature type="domain" description="T-box" evidence="8">
    <location>
        <begin position="89"/>
        <end position="267"/>
    </location>
</feature>
<evidence type="ECO:0000256" key="3">
    <source>
        <dbReference type="ARBA" id="ARBA00023125"/>
    </source>
</evidence>
<dbReference type="InterPro" id="IPR036960">
    <property type="entry name" value="T-box_sf"/>
</dbReference>
<reference evidence="9" key="1">
    <citation type="submission" date="2017-11" db="EMBL/GenBank/DDBJ databases">
        <title>The sensing device of the deep-sea amphipod.</title>
        <authorList>
            <person name="Kobayashi H."/>
            <person name="Nagahama T."/>
            <person name="Arai W."/>
            <person name="Sasagawa Y."/>
            <person name="Umeda M."/>
            <person name="Hayashi T."/>
            <person name="Nikaido I."/>
            <person name="Watanabe H."/>
            <person name="Oguri K."/>
            <person name="Kitazato H."/>
            <person name="Fujioka K."/>
            <person name="Kido Y."/>
            <person name="Takami H."/>
        </authorList>
    </citation>
    <scope>NUCLEOTIDE SEQUENCE</scope>
    <source>
        <tissue evidence="9">Whole body</tissue>
    </source>
</reference>
<accession>A0A6A7G0T3</accession>
<dbReference type="FunFam" id="2.60.40.820:FF:000007">
    <property type="entry name" value="T-box transcription factor"/>
    <property type="match status" value="1"/>
</dbReference>
<dbReference type="PANTHER" id="PTHR11267:SF204">
    <property type="entry name" value="SPADETAIL"/>
    <property type="match status" value="1"/>
</dbReference>
<dbReference type="AlphaFoldDB" id="A0A6A7G0T3"/>
<feature type="compositionally biased region" description="Low complexity" evidence="7">
    <location>
        <begin position="381"/>
        <end position="393"/>
    </location>
</feature>
<dbReference type="Gene3D" id="2.60.40.820">
    <property type="entry name" value="Transcription factor, T-box"/>
    <property type="match status" value="1"/>
</dbReference>
<evidence type="ECO:0000256" key="4">
    <source>
        <dbReference type="ARBA" id="ARBA00023163"/>
    </source>
</evidence>
<feature type="compositionally biased region" description="Basic and acidic residues" evidence="7">
    <location>
        <begin position="294"/>
        <end position="306"/>
    </location>
</feature>
<evidence type="ECO:0000256" key="6">
    <source>
        <dbReference type="PROSITE-ProRule" id="PRU00201"/>
    </source>
</evidence>
<feature type="region of interest" description="Disordered" evidence="7">
    <location>
        <begin position="262"/>
        <end position="412"/>
    </location>
</feature>
<dbReference type="PROSITE" id="PS50252">
    <property type="entry name" value="TBOX_3"/>
    <property type="match status" value="1"/>
</dbReference>
<dbReference type="PRINTS" id="PR00937">
    <property type="entry name" value="TBOX"/>
</dbReference>
<evidence type="ECO:0000313" key="9">
    <source>
        <dbReference type="EMBL" id="LAC24446.1"/>
    </source>
</evidence>
<dbReference type="GO" id="GO:0000981">
    <property type="term" value="F:DNA-binding transcription factor activity, RNA polymerase II-specific"/>
    <property type="evidence" value="ECO:0007669"/>
    <property type="project" value="TreeGrafter"/>
</dbReference>
<dbReference type="GO" id="GO:0045893">
    <property type="term" value="P:positive regulation of DNA-templated transcription"/>
    <property type="evidence" value="ECO:0007669"/>
    <property type="project" value="InterPro"/>
</dbReference>
<sequence>MFEDDIMYLKRSAMAGHNLMPPYFGAAHLPSNIADHIERIRLGLHPSPMAMQHTIPHLHGDYLMKGAHTLPASFHLGHTKQDPRIKVKLENEILWNQFDKFCTEMIITKLGRRMFPTVKISITGLEPNTKYYVMMDIVPADDSRYKFQSKEWVVAGKAEPHLPGRLYVHPDSPASGSQWMRHPVSFQKVKLTNNNLDQQGHIVLNSMHKFQPRIHLVAANDVVSLHFGVYNTFTFSQTQFLAVTAYQNERITQLKINNNPFAKGFRENGQLRSKKRSGGTSPPICEISSSSPDKGTEEELGMEKKMRVTSVDSSNHDIEDMDDRPASSMSVEKDLGDSDEKVDIESPATPAPFLQPTRSSPSSFLVPQRPSVKTETDEQTSLVSPLVSSASSPLPQPDSREATAKLRSPPVSSSVAIGPNGVCGGNIHILPHEPSLAAHHASCIPAYSNALSPTNSLHYPYLYYGQFMHPLYLGRSPQLPIPTLHPPPHTPSSMLEKASRDIYSYPYLRPHGGSHHSPLIGGPPRPVPLHSYSYSLPHQVPANL</sequence>
<name>A0A6A7G0T3_9CRUS</name>
<dbReference type="InterPro" id="IPR046360">
    <property type="entry name" value="T-box_DNA-bd"/>
</dbReference>
<comment type="subcellular location">
    <subcellularLocation>
        <location evidence="1 6">Nucleus</location>
    </subcellularLocation>
</comment>